<feature type="transmembrane region" description="Helical" evidence="8">
    <location>
        <begin position="283"/>
        <end position="303"/>
    </location>
</feature>
<gene>
    <name evidence="10" type="ORF">PEVE_00032780</name>
</gene>
<dbReference type="EMBL" id="CALNXI010004800">
    <property type="protein sequence ID" value="CAH3196476.1"/>
    <property type="molecule type" value="Genomic_DNA"/>
</dbReference>
<dbReference type="Proteomes" id="UP001159427">
    <property type="component" value="Unassembled WGS sequence"/>
</dbReference>
<feature type="transmembrane region" description="Helical" evidence="8">
    <location>
        <begin position="41"/>
        <end position="64"/>
    </location>
</feature>
<dbReference type="PROSITE" id="PS50262">
    <property type="entry name" value="G_PROTEIN_RECEP_F1_2"/>
    <property type="match status" value="1"/>
</dbReference>
<feature type="transmembrane region" description="Helical" evidence="8">
    <location>
        <begin position="122"/>
        <end position="144"/>
    </location>
</feature>
<dbReference type="PANTHER" id="PTHR45695">
    <property type="entry name" value="LEUCOKININ RECEPTOR-RELATED"/>
    <property type="match status" value="1"/>
</dbReference>
<evidence type="ECO:0000259" key="9">
    <source>
        <dbReference type="PROSITE" id="PS50262"/>
    </source>
</evidence>
<dbReference type="SUPFAM" id="SSF81321">
    <property type="entry name" value="Family A G protein-coupled receptor-like"/>
    <property type="match status" value="1"/>
</dbReference>
<sequence>MDEEETYGCNYLGTIETPNPERSQEVKNYDRSMETAIVWQLYSSFLTIVILFTIAGNSLVCILITRNGALKSSINWLLFHLAIADLLVAVFFIPPCVLSHFIHHPGGKTGNILCLIFTAGTLGWVSASASSFLLVSVAFERYYATLHPFRSLQRRYSWWLLFLLWILAISLNLPSIVVTAFDVQSQMCSENFPSYTFSRAYYITWSFCNSVIPICIMGCLYSSIILHLQKQTFIPDSSRASATRRRNKVTKMLISVTVIFAVCWIPQATLCVISPIIPGGYGTVSAVATASALLNSCLNPLMYTLHSQQFRKNLASLISSWIPQKSSQTTVHSRGKS</sequence>
<evidence type="ECO:0000256" key="4">
    <source>
        <dbReference type="ARBA" id="ARBA00023040"/>
    </source>
</evidence>
<keyword evidence="7" id="KW-0807">Transducer</keyword>
<dbReference type="PANTHER" id="PTHR45695:SF9">
    <property type="entry name" value="LEUCOKININ RECEPTOR"/>
    <property type="match status" value="1"/>
</dbReference>
<dbReference type="Gene3D" id="1.20.1070.10">
    <property type="entry name" value="Rhodopsin 7-helix transmembrane proteins"/>
    <property type="match status" value="1"/>
</dbReference>
<reference evidence="10 11" key="1">
    <citation type="submission" date="2022-05" db="EMBL/GenBank/DDBJ databases">
        <authorList>
            <consortium name="Genoscope - CEA"/>
            <person name="William W."/>
        </authorList>
    </citation>
    <scope>NUCLEOTIDE SEQUENCE [LARGE SCALE GENOMIC DNA]</scope>
</reference>
<keyword evidence="3 8" id="KW-1133">Transmembrane helix</keyword>
<evidence type="ECO:0000313" key="11">
    <source>
        <dbReference type="Proteomes" id="UP001159427"/>
    </source>
</evidence>
<protein>
    <recommendedName>
        <fullName evidence="9">G-protein coupled receptors family 1 profile domain-containing protein</fullName>
    </recommendedName>
</protein>
<dbReference type="InterPro" id="IPR017452">
    <property type="entry name" value="GPCR_Rhodpsn_7TM"/>
</dbReference>
<comment type="caution">
    <text evidence="10">The sequence shown here is derived from an EMBL/GenBank/DDBJ whole genome shotgun (WGS) entry which is preliminary data.</text>
</comment>
<feature type="transmembrane region" description="Helical" evidence="8">
    <location>
        <begin position="156"/>
        <end position="181"/>
    </location>
</feature>
<dbReference type="SMART" id="SM01381">
    <property type="entry name" value="7TM_GPCR_Srsx"/>
    <property type="match status" value="1"/>
</dbReference>
<evidence type="ECO:0000256" key="2">
    <source>
        <dbReference type="ARBA" id="ARBA00022692"/>
    </source>
</evidence>
<evidence type="ECO:0000256" key="5">
    <source>
        <dbReference type="ARBA" id="ARBA00023136"/>
    </source>
</evidence>
<keyword evidence="11" id="KW-1185">Reference proteome</keyword>
<dbReference type="InterPro" id="IPR000276">
    <property type="entry name" value="GPCR_Rhodpsn"/>
</dbReference>
<keyword evidence="2 8" id="KW-0812">Transmembrane</keyword>
<feature type="transmembrane region" description="Helical" evidence="8">
    <location>
        <begin position="76"/>
        <end position="102"/>
    </location>
</feature>
<keyword evidence="5 8" id="KW-0472">Membrane</keyword>
<proteinExistence type="predicted"/>
<evidence type="ECO:0000256" key="3">
    <source>
        <dbReference type="ARBA" id="ARBA00022989"/>
    </source>
</evidence>
<feature type="transmembrane region" description="Helical" evidence="8">
    <location>
        <begin position="201"/>
        <end position="228"/>
    </location>
</feature>
<accession>A0ABN8SZ00</accession>
<evidence type="ECO:0000256" key="8">
    <source>
        <dbReference type="SAM" id="Phobius"/>
    </source>
</evidence>
<dbReference type="Pfam" id="PF00001">
    <property type="entry name" value="7tm_1"/>
    <property type="match status" value="1"/>
</dbReference>
<dbReference type="PRINTS" id="PR00237">
    <property type="entry name" value="GPCRRHODOPSN"/>
</dbReference>
<keyword evidence="6" id="KW-0675">Receptor</keyword>
<evidence type="ECO:0000313" key="10">
    <source>
        <dbReference type="EMBL" id="CAH3196476.1"/>
    </source>
</evidence>
<evidence type="ECO:0000256" key="1">
    <source>
        <dbReference type="ARBA" id="ARBA00004141"/>
    </source>
</evidence>
<feature type="transmembrane region" description="Helical" evidence="8">
    <location>
        <begin position="249"/>
        <end position="277"/>
    </location>
</feature>
<keyword evidence="4" id="KW-0297">G-protein coupled receptor</keyword>
<evidence type="ECO:0000256" key="6">
    <source>
        <dbReference type="ARBA" id="ARBA00023170"/>
    </source>
</evidence>
<evidence type="ECO:0000256" key="7">
    <source>
        <dbReference type="ARBA" id="ARBA00023224"/>
    </source>
</evidence>
<organism evidence="10 11">
    <name type="scientific">Porites evermanni</name>
    <dbReference type="NCBI Taxonomy" id="104178"/>
    <lineage>
        <taxon>Eukaryota</taxon>
        <taxon>Metazoa</taxon>
        <taxon>Cnidaria</taxon>
        <taxon>Anthozoa</taxon>
        <taxon>Hexacorallia</taxon>
        <taxon>Scleractinia</taxon>
        <taxon>Fungiina</taxon>
        <taxon>Poritidae</taxon>
        <taxon>Porites</taxon>
    </lineage>
</organism>
<dbReference type="CDD" id="cd00637">
    <property type="entry name" value="7tm_classA_rhodopsin-like"/>
    <property type="match status" value="1"/>
</dbReference>
<name>A0ABN8SZ00_9CNID</name>
<comment type="subcellular location">
    <subcellularLocation>
        <location evidence="1">Membrane</location>
        <topology evidence="1">Multi-pass membrane protein</topology>
    </subcellularLocation>
</comment>
<feature type="domain" description="G-protein coupled receptors family 1 profile" evidence="9">
    <location>
        <begin position="56"/>
        <end position="303"/>
    </location>
</feature>